<dbReference type="GO" id="GO:0005634">
    <property type="term" value="C:nucleus"/>
    <property type="evidence" value="ECO:0007669"/>
    <property type="project" value="UniProtKB-SubCell"/>
</dbReference>
<dbReference type="PANTHER" id="PTHR12461">
    <property type="entry name" value="HYPOXIA-INDUCIBLE FACTOR 1 ALPHA INHIBITOR-RELATED"/>
    <property type="match status" value="1"/>
</dbReference>
<evidence type="ECO:0000313" key="8">
    <source>
        <dbReference type="EMBL" id="KAH7639659.1"/>
    </source>
</evidence>
<dbReference type="InterPro" id="IPR041667">
    <property type="entry name" value="Cupin_8"/>
</dbReference>
<protein>
    <recommendedName>
        <fullName evidence="7">JmjC domain-containing protein</fullName>
    </recommendedName>
</protein>
<comment type="cofactor">
    <cofactor evidence="1">
        <name>Fe(2+)</name>
        <dbReference type="ChEBI" id="CHEBI:29033"/>
    </cofactor>
</comment>
<dbReference type="PROSITE" id="PS51184">
    <property type="entry name" value="JMJC"/>
    <property type="match status" value="1"/>
</dbReference>
<comment type="subcellular location">
    <subcellularLocation>
        <location evidence="2">Nucleus</location>
    </subcellularLocation>
</comment>
<dbReference type="AlphaFoldDB" id="A0A9D4NVW0"/>
<comment type="caution">
    <text evidence="8">The sequence shown here is derived from an EMBL/GenBank/DDBJ whole genome shotgun (WGS) entry which is preliminary data.</text>
</comment>
<sequence length="532" mass="62494">MDTEQELSIVEFVDKNVVNGATQLPDRSIQIFIIRLIVTESIHQFETIYGHRFCHVESDNKSHSWQSILMATEINTELMASDSILKNVHNFTEEYVGKVISDFMNITEKRFLDFFKPFQDTNDIGFDNSRGSQYDLALRSSIIVTDKLWEEIHTGMWANVSVFSRMIYAYHKWLQSLLTLSAIQIPSKNIIDLLVDALKLLDDGLIMSPDLRNRLLARMASISHQVLVNILDRLSPNLSIELNLKWKQWNNMVDEKFTTNNLYFPIDMLRFPIETIDHQLEMQEFQQKFLRENRPFIIKRGFSDWPCLNERKWTLKYLLQKMAFRRVPVEIGSKYTSDDWSQKIMFIYEFMERWIFQHSKPIGYMAQHNLFDQILDLYRDIDVPIYCAISESTDDGDGDGDDHELNSAINFEINAWFGPAGTVSPLHFDGRNNFFLQVIGTKYIRLYSPKTPDEQIYPNAKDSLLWNTSQVDFENVDDELFPEFKNIDSNLIFDCFLTEGDILFIPKNWWHFVRSHNDIYNDSDPPLLSILE</sequence>
<dbReference type="Gene3D" id="2.60.120.650">
    <property type="entry name" value="Cupin"/>
    <property type="match status" value="1"/>
</dbReference>
<reference evidence="8" key="2">
    <citation type="journal article" date="2021" name="World Allergy Organ. J.">
        <title>Chromosome-level assembly of Dermatophagoides farinae genome and transcriptome reveals two novel allergens Der f 37 and Der f 39.</title>
        <authorList>
            <person name="Chen J."/>
            <person name="Cai Z."/>
            <person name="Fan D."/>
            <person name="Hu J."/>
            <person name="Hou Y."/>
            <person name="He Y."/>
            <person name="Zhang Z."/>
            <person name="Zhao Z."/>
            <person name="Gao P."/>
            <person name="Hu W."/>
            <person name="Sun J."/>
            <person name="Li J."/>
            <person name="Ji K."/>
        </authorList>
    </citation>
    <scope>NUCLEOTIDE SEQUENCE</scope>
    <source>
        <strain evidence="8">JKM2019</strain>
    </source>
</reference>
<keyword evidence="6" id="KW-0539">Nucleus</keyword>
<feature type="domain" description="JmjC" evidence="7">
    <location>
        <begin position="372"/>
        <end position="532"/>
    </location>
</feature>
<reference evidence="8" key="1">
    <citation type="submission" date="2020-06" db="EMBL/GenBank/DDBJ databases">
        <authorList>
            <person name="Ji K."/>
            <person name="Li J."/>
        </authorList>
    </citation>
    <scope>NUCLEOTIDE SEQUENCE</scope>
    <source>
        <strain evidence="8">JKM2019</strain>
        <tissue evidence="8">Whole body</tissue>
    </source>
</reference>
<keyword evidence="4" id="KW-0560">Oxidoreductase</keyword>
<evidence type="ECO:0000256" key="6">
    <source>
        <dbReference type="ARBA" id="ARBA00023242"/>
    </source>
</evidence>
<evidence type="ECO:0000256" key="1">
    <source>
        <dbReference type="ARBA" id="ARBA00001954"/>
    </source>
</evidence>
<keyword evidence="5" id="KW-0408">Iron</keyword>
<dbReference type="PANTHER" id="PTHR12461:SF106">
    <property type="entry name" value="BIFUNCTIONAL PEPTIDASE AND ARGINYL-HYDROXYLASE JMJD5"/>
    <property type="match status" value="1"/>
</dbReference>
<evidence type="ECO:0000256" key="3">
    <source>
        <dbReference type="ARBA" id="ARBA00022723"/>
    </source>
</evidence>
<dbReference type="InterPro" id="IPR003347">
    <property type="entry name" value="JmjC_dom"/>
</dbReference>
<evidence type="ECO:0000256" key="4">
    <source>
        <dbReference type="ARBA" id="ARBA00023002"/>
    </source>
</evidence>
<accession>A0A9D4NVW0</accession>
<organism evidence="8">
    <name type="scientific">Dermatophagoides farinae</name>
    <name type="common">American house dust mite</name>
    <dbReference type="NCBI Taxonomy" id="6954"/>
    <lineage>
        <taxon>Eukaryota</taxon>
        <taxon>Metazoa</taxon>
        <taxon>Ecdysozoa</taxon>
        <taxon>Arthropoda</taxon>
        <taxon>Chelicerata</taxon>
        <taxon>Arachnida</taxon>
        <taxon>Acari</taxon>
        <taxon>Acariformes</taxon>
        <taxon>Sarcoptiformes</taxon>
        <taxon>Astigmata</taxon>
        <taxon>Psoroptidia</taxon>
        <taxon>Analgoidea</taxon>
        <taxon>Pyroglyphidae</taxon>
        <taxon>Dermatophagoidinae</taxon>
        <taxon>Dermatophagoides</taxon>
    </lineage>
</organism>
<dbReference type="GO" id="GO:0051864">
    <property type="term" value="F:histone H3K36 demethylase activity"/>
    <property type="evidence" value="ECO:0007669"/>
    <property type="project" value="TreeGrafter"/>
</dbReference>
<keyword evidence="3" id="KW-0479">Metal-binding</keyword>
<dbReference type="SUPFAM" id="SSF51197">
    <property type="entry name" value="Clavaminate synthase-like"/>
    <property type="match status" value="1"/>
</dbReference>
<dbReference type="GO" id="GO:0046872">
    <property type="term" value="F:metal ion binding"/>
    <property type="evidence" value="ECO:0007669"/>
    <property type="project" value="UniProtKB-KW"/>
</dbReference>
<name>A0A9D4NVW0_DERFA</name>
<evidence type="ECO:0000256" key="5">
    <source>
        <dbReference type="ARBA" id="ARBA00023004"/>
    </source>
</evidence>
<dbReference type="Proteomes" id="UP000828236">
    <property type="component" value="Unassembled WGS sequence"/>
</dbReference>
<dbReference type="EMBL" id="SDOV01000007">
    <property type="protein sequence ID" value="KAH7639659.1"/>
    <property type="molecule type" value="Genomic_DNA"/>
</dbReference>
<evidence type="ECO:0000259" key="7">
    <source>
        <dbReference type="PROSITE" id="PS51184"/>
    </source>
</evidence>
<evidence type="ECO:0000256" key="2">
    <source>
        <dbReference type="ARBA" id="ARBA00004123"/>
    </source>
</evidence>
<dbReference type="Pfam" id="PF13621">
    <property type="entry name" value="Cupin_8"/>
    <property type="match status" value="1"/>
</dbReference>
<gene>
    <name evidence="8" type="ORF">HUG17_3692</name>
</gene>
<proteinExistence type="predicted"/>